<evidence type="ECO:0000259" key="1">
    <source>
        <dbReference type="Pfam" id="PF04266"/>
    </source>
</evidence>
<dbReference type="Proteomes" id="UP001279734">
    <property type="component" value="Unassembled WGS sequence"/>
</dbReference>
<name>A0AAD3SIG8_NEPGR</name>
<dbReference type="CDD" id="cd06554">
    <property type="entry name" value="ASCH_ASC-1_like"/>
    <property type="match status" value="1"/>
</dbReference>
<sequence>MAARNKLGNCKNPCLTMHQPWASLLVHGIKRIEGRSWPAPLRGLLWIHAASKVPDATTIKAMEDFYREIYALSGITDVKFPEEYPVSRLVGCVEVVGCVRCEELTCWQAVPEGVRLEGLTDFCWLCEHPQKLLVPLEMRGYKGIYNLERKISEDAFRRLVRVQSLVPIKFPLPNPRDPYSLRPGSLSLNVSDTRAPDINKSSSLVQAIVGARAAATQFSRKDQNSHGHILQKKDSINSILTEKWKSVSLEEEIKPVTVLRTESQRGSSALHSRQGSINFEYRGNNSGHHQVANYRPIGPSKIFAAAVKGLEPV</sequence>
<dbReference type="InterPro" id="IPR039128">
    <property type="entry name" value="TRIP4-like"/>
</dbReference>
<dbReference type="Pfam" id="PF04266">
    <property type="entry name" value="ASCH"/>
    <property type="match status" value="1"/>
</dbReference>
<dbReference type="SUPFAM" id="SSF88697">
    <property type="entry name" value="PUA domain-like"/>
    <property type="match status" value="1"/>
</dbReference>
<protein>
    <recommendedName>
        <fullName evidence="1">ASCH domain-containing protein</fullName>
    </recommendedName>
</protein>
<comment type="caution">
    <text evidence="2">The sequence shown here is derived from an EMBL/GenBank/DDBJ whole genome shotgun (WGS) entry which is preliminary data.</text>
</comment>
<reference evidence="2" key="1">
    <citation type="submission" date="2023-05" db="EMBL/GenBank/DDBJ databases">
        <title>Nepenthes gracilis genome sequencing.</title>
        <authorList>
            <person name="Fukushima K."/>
        </authorList>
    </citation>
    <scope>NUCLEOTIDE SEQUENCE</scope>
    <source>
        <strain evidence="2">SING2019-196</strain>
    </source>
</reference>
<dbReference type="AlphaFoldDB" id="A0AAD3SIG8"/>
<dbReference type="FunFam" id="2.30.130.30:FF:000002">
    <property type="entry name" value="Activating signal cointegrator 1"/>
    <property type="match status" value="1"/>
</dbReference>
<organism evidence="2 3">
    <name type="scientific">Nepenthes gracilis</name>
    <name type="common">Slender pitcher plant</name>
    <dbReference type="NCBI Taxonomy" id="150966"/>
    <lineage>
        <taxon>Eukaryota</taxon>
        <taxon>Viridiplantae</taxon>
        <taxon>Streptophyta</taxon>
        <taxon>Embryophyta</taxon>
        <taxon>Tracheophyta</taxon>
        <taxon>Spermatophyta</taxon>
        <taxon>Magnoliopsida</taxon>
        <taxon>eudicotyledons</taxon>
        <taxon>Gunneridae</taxon>
        <taxon>Pentapetalae</taxon>
        <taxon>Caryophyllales</taxon>
        <taxon>Nepenthaceae</taxon>
        <taxon>Nepenthes</taxon>
    </lineage>
</organism>
<gene>
    <name evidence="2" type="ORF">Nepgr_013145</name>
</gene>
<proteinExistence type="predicted"/>
<dbReference type="PANTHER" id="PTHR12963:SF0">
    <property type="entry name" value="EXPRESSED PROTEIN"/>
    <property type="match status" value="1"/>
</dbReference>
<feature type="domain" description="ASCH" evidence="1">
    <location>
        <begin position="15"/>
        <end position="121"/>
    </location>
</feature>
<accession>A0AAD3SIG8</accession>
<dbReference type="InterPro" id="IPR007374">
    <property type="entry name" value="ASCH_domain"/>
</dbReference>
<evidence type="ECO:0000313" key="3">
    <source>
        <dbReference type="Proteomes" id="UP001279734"/>
    </source>
</evidence>
<evidence type="ECO:0000313" key="2">
    <source>
        <dbReference type="EMBL" id="GMH11304.1"/>
    </source>
</evidence>
<keyword evidence="3" id="KW-1185">Reference proteome</keyword>
<dbReference type="PANTHER" id="PTHR12963">
    <property type="entry name" value="THYROID RECEPTOR INTERACTING PROTEIN RELATED"/>
    <property type="match status" value="1"/>
</dbReference>
<dbReference type="Gene3D" id="2.30.130.30">
    <property type="entry name" value="Hypothetical protein"/>
    <property type="match status" value="1"/>
</dbReference>
<dbReference type="EMBL" id="BSYO01000011">
    <property type="protein sequence ID" value="GMH11304.1"/>
    <property type="molecule type" value="Genomic_DNA"/>
</dbReference>
<dbReference type="InterPro" id="IPR015947">
    <property type="entry name" value="PUA-like_sf"/>
</dbReference>